<evidence type="ECO:0000313" key="1">
    <source>
        <dbReference type="EMBL" id="KAL2816091.1"/>
    </source>
</evidence>
<protein>
    <recommendedName>
        <fullName evidence="3">Secreted protein</fullName>
    </recommendedName>
</protein>
<dbReference type="Proteomes" id="UP001610334">
    <property type="component" value="Unassembled WGS sequence"/>
</dbReference>
<reference evidence="1 2" key="1">
    <citation type="submission" date="2024-07" db="EMBL/GenBank/DDBJ databases">
        <title>Section-level genome sequencing and comparative genomics of Aspergillus sections Usti and Cavernicolus.</title>
        <authorList>
            <consortium name="Lawrence Berkeley National Laboratory"/>
            <person name="Nybo J.L."/>
            <person name="Vesth T.C."/>
            <person name="Theobald S."/>
            <person name="Frisvad J.C."/>
            <person name="Larsen T.O."/>
            <person name="Kjaerboelling I."/>
            <person name="Rothschild-Mancinelli K."/>
            <person name="Lyhne E.K."/>
            <person name="Kogle M.E."/>
            <person name="Barry K."/>
            <person name="Clum A."/>
            <person name="Na H."/>
            <person name="Ledsgaard L."/>
            <person name="Lin J."/>
            <person name="Lipzen A."/>
            <person name="Kuo A."/>
            <person name="Riley R."/>
            <person name="Mondo S."/>
            <person name="Labutti K."/>
            <person name="Haridas S."/>
            <person name="Pangalinan J."/>
            <person name="Salamov A.A."/>
            <person name="Simmons B.A."/>
            <person name="Magnuson J.K."/>
            <person name="Chen J."/>
            <person name="Drula E."/>
            <person name="Henrissat B."/>
            <person name="Wiebenga A."/>
            <person name="Lubbers R.J."/>
            <person name="Gomes A.C."/>
            <person name="Makela M.R."/>
            <person name="Stajich J."/>
            <person name="Grigoriev I.V."/>
            <person name="Mortensen U.H."/>
            <person name="De Vries R.P."/>
            <person name="Baker S.E."/>
            <person name="Andersen M.R."/>
        </authorList>
    </citation>
    <scope>NUCLEOTIDE SEQUENCE [LARGE SCALE GENOMIC DNA]</scope>
    <source>
        <strain evidence="1 2">CBS 588.65</strain>
    </source>
</reference>
<dbReference type="EMBL" id="JBFXLT010000024">
    <property type="protein sequence ID" value="KAL2816091.1"/>
    <property type="molecule type" value="Genomic_DNA"/>
</dbReference>
<gene>
    <name evidence="1" type="ORF">BJX63DRAFT_147407</name>
</gene>
<comment type="caution">
    <text evidence="1">The sequence shown here is derived from an EMBL/GenBank/DDBJ whole genome shotgun (WGS) entry which is preliminary data.</text>
</comment>
<sequence length="88" mass="9967">MHPLLNRLCACSRCCFFCVFRNTSTLGTVDPNLTSQRGLSVELRMGESLCAYLLTIVSGLQERHLHGYPDCTHGEYRRESNSITSGWR</sequence>
<organism evidence="1 2">
    <name type="scientific">Aspergillus granulosus</name>
    <dbReference type="NCBI Taxonomy" id="176169"/>
    <lineage>
        <taxon>Eukaryota</taxon>
        <taxon>Fungi</taxon>
        <taxon>Dikarya</taxon>
        <taxon>Ascomycota</taxon>
        <taxon>Pezizomycotina</taxon>
        <taxon>Eurotiomycetes</taxon>
        <taxon>Eurotiomycetidae</taxon>
        <taxon>Eurotiales</taxon>
        <taxon>Aspergillaceae</taxon>
        <taxon>Aspergillus</taxon>
        <taxon>Aspergillus subgen. Nidulantes</taxon>
    </lineage>
</organism>
<evidence type="ECO:0000313" key="2">
    <source>
        <dbReference type="Proteomes" id="UP001610334"/>
    </source>
</evidence>
<keyword evidence="2" id="KW-1185">Reference proteome</keyword>
<proteinExistence type="predicted"/>
<evidence type="ECO:0008006" key="3">
    <source>
        <dbReference type="Google" id="ProtNLM"/>
    </source>
</evidence>
<accession>A0ABR4HKT4</accession>
<name>A0ABR4HKT4_9EURO</name>